<protein>
    <submittedName>
        <fullName evidence="1">Uncharacterized protein</fullName>
    </submittedName>
</protein>
<sequence length="50" mass="5930">MAKFHFLKANHTFINLHKIFPELKPTFGQHSLLTFPIPYAIIYSQTKRKD</sequence>
<name>A0A8S5NW69_9CAUD</name>
<dbReference type="EMBL" id="BK015264">
    <property type="protein sequence ID" value="DAD98612.1"/>
    <property type="molecule type" value="Genomic_DNA"/>
</dbReference>
<proteinExistence type="predicted"/>
<reference evidence="1" key="1">
    <citation type="journal article" date="2021" name="Proc. Natl. Acad. Sci. U.S.A.">
        <title>A Catalog of Tens of Thousands of Viruses from Human Metagenomes Reveals Hidden Associations with Chronic Diseases.</title>
        <authorList>
            <person name="Tisza M.J."/>
            <person name="Buck C.B."/>
        </authorList>
    </citation>
    <scope>NUCLEOTIDE SEQUENCE</scope>
    <source>
        <strain evidence="1">CtTnV63</strain>
    </source>
</reference>
<organism evidence="1">
    <name type="scientific">Siphoviridae sp. ctTnV63</name>
    <dbReference type="NCBI Taxonomy" id="2825523"/>
    <lineage>
        <taxon>Viruses</taxon>
        <taxon>Duplodnaviria</taxon>
        <taxon>Heunggongvirae</taxon>
        <taxon>Uroviricota</taxon>
        <taxon>Caudoviricetes</taxon>
    </lineage>
</organism>
<accession>A0A8S5NW69</accession>
<evidence type="ECO:0000313" key="1">
    <source>
        <dbReference type="EMBL" id="DAD98612.1"/>
    </source>
</evidence>